<proteinExistence type="predicted"/>
<dbReference type="RefSeq" id="WP_378119089.1">
    <property type="nucleotide sequence ID" value="NZ_JBHRTF010000004.1"/>
</dbReference>
<accession>A0ABV7FJV7</accession>
<evidence type="ECO:0000259" key="2">
    <source>
        <dbReference type="Pfam" id="PF07603"/>
    </source>
</evidence>
<sequence>MSQILPGDDQQRIASSSPSLAQTESAMPHNEQLQEQDRNRRFIKIDISGKVLADDASEWACVYDTKTQLLWEHNIGMPHDLHYRWSEPSENNMQPETCPYVAGKTTDDTENCTASVRARVVNRLQFCGSSTWQLPSIAELQTIILPNQYNPAVDTRYFPYTQSDYYWTREGFAYSEFNAWAVNFAIGKVNDVTKTEFVFVRLVSGASLNGDL</sequence>
<reference evidence="4" key="1">
    <citation type="journal article" date="2019" name="Int. J. Syst. Evol. Microbiol.">
        <title>The Global Catalogue of Microorganisms (GCM) 10K type strain sequencing project: providing services to taxonomists for standard genome sequencing and annotation.</title>
        <authorList>
            <consortium name="The Broad Institute Genomics Platform"/>
            <consortium name="The Broad Institute Genome Sequencing Center for Infectious Disease"/>
            <person name="Wu L."/>
            <person name="Ma J."/>
        </authorList>
    </citation>
    <scope>NUCLEOTIDE SEQUENCE [LARGE SCALE GENOMIC DNA]</scope>
    <source>
        <strain evidence="4">KCTC 52237</strain>
    </source>
</reference>
<dbReference type="InterPro" id="IPR011460">
    <property type="entry name" value="Lcl_C"/>
</dbReference>
<feature type="region of interest" description="Disordered" evidence="1">
    <location>
        <begin position="1"/>
        <end position="37"/>
    </location>
</feature>
<keyword evidence="4" id="KW-1185">Reference proteome</keyword>
<organism evidence="3 4">
    <name type="scientific">Cellvibrio fontiphilus</name>
    <dbReference type="NCBI Taxonomy" id="1815559"/>
    <lineage>
        <taxon>Bacteria</taxon>
        <taxon>Pseudomonadati</taxon>
        <taxon>Pseudomonadota</taxon>
        <taxon>Gammaproteobacteria</taxon>
        <taxon>Cellvibrionales</taxon>
        <taxon>Cellvibrionaceae</taxon>
        <taxon>Cellvibrio</taxon>
    </lineage>
</organism>
<protein>
    <submittedName>
        <fullName evidence="3">DUF1566 domain-containing protein</fullName>
    </submittedName>
</protein>
<evidence type="ECO:0000313" key="3">
    <source>
        <dbReference type="EMBL" id="MFC3116123.1"/>
    </source>
</evidence>
<dbReference type="EMBL" id="JBHRTF010000004">
    <property type="protein sequence ID" value="MFC3116123.1"/>
    <property type="molecule type" value="Genomic_DNA"/>
</dbReference>
<evidence type="ECO:0000313" key="4">
    <source>
        <dbReference type="Proteomes" id="UP001595555"/>
    </source>
</evidence>
<comment type="caution">
    <text evidence="3">The sequence shown here is derived from an EMBL/GenBank/DDBJ whole genome shotgun (WGS) entry which is preliminary data.</text>
</comment>
<dbReference type="Proteomes" id="UP001595555">
    <property type="component" value="Unassembled WGS sequence"/>
</dbReference>
<feature type="compositionally biased region" description="Polar residues" evidence="1">
    <location>
        <begin position="12"/>
        <end position="25"/>
    </location>
</feature>
<dbReference type="Pfam" id="PF07603">
    <property type="entry name" value="Lcl_C"/>
    <property type="match status" value="1"/>
</dbReference>
<feature type="domain" description="Lcl C-terminal" evidence="2">
    <location>
        <begin position="61"/>
        <end position="203"/>
    </location>
</feature>
<evidence type="ECO:0000256" key="1">
    <source>
        <dbReference type="SAM" id="MobiDB-lite"/>
    </source>
</evidence>
<gene>
    <name evidence="3" type="ORF">ACFODX_11185</name>
</gene>
<name>A0ABV7FJV7_9GAMM</name>